<dbReference type="Pfam" id="PF00501">
    <property type="entry name" value="AMP-binding"/>
    <property type="match status" value="1"/>
</dbReference>
<feature type="compositionally biased region" description="Low complexity" evidence="1">
    <location>
        <begin position="23"/>
        <end position="43"/>
    </location>
</feature>
<evidence type="ECO:0000313" key="3">
    <source>
        <dbReference type="EMBL" id="KAI7835839.1"/>
    </source>
</evidence>
<organism evidence="3 4">
    <name type="scientific">Chlorella ohadii</name>
    <dbReference type="NCBI Taxonomy" id="2649997"/>
    <lineage>
        <taxon>Eukaryota</taxon>
        <taxon>Viridiplantae</taxon>
        <taxon>Chlorophyta</taxon>
        <taxon>core chlorophytes</taxon>
        <taxon>Trebouxiophyceae</taxon>
        <taxon>Chlorellales</taxon>
        <taxon>Chlorellaceae</taxon>
        <taxon>Chlorella clade</taxon>
        <taxon>Chlorella</taxon>
    </lineage>
</organism>
<evidence type="ECO:0000256" key="1">
    <source>
        <dbReference type="SAM" id="MobiDB-lite"/>
    </source>
</evidence>
<accession>A0AAD5DGQ8</accession>
<dbReference type="InterPro" id="IPR000873">
    <property type="entry name" value="AMP-dep_synth/lig_dom"/>
</dbReference>
<dbReference type="EMBL" id="JADXDR010000221">
    <property type="protein sequence ID" value="KAI7835839.1"/>
    <property type="molecule type" value="Genomic_DNA"/>
</dbReference>
<dbReference type="InterPro" id="IPR042099">
    <property type="entry name" value="ANL_N_sf"/>
</dbReference>
<feature type="region of interest" description="Disordered" evidence="1">
    <location>
        <begin position="19"/>
        <end position="91"/>
    </location>
</feature>
<dbReference type="SUPFAM" id="SSF56801">
    <property type="entry name" value="Acetyl-CoA synthetase-like"/>
    <property type="match status" value="1"/>
</dbReference>
<dbReference type="PROSITE" id="PS00455">
    <property type="entry name" value="AMP_BINDING"/>
    <property type="match status" value="1"/>
</dbReference>
<evidence type="ECO:0000259" key="2">
    <source>
        <dbReference type="Pfam" id="PF00501"/>
    </source>
</evidence>
<dbReference type="Proteomes" id="UP001205105">
    <property type="component" value="Unassembled WGS sequence"/>
</dbReference>
<protein>
    <recommendedName>
        <fullName evidence="2">AMP-dependent synthetase/ligase domain-containing protein</fullName>
    </recommendedName>
</protein>
<reference evidence="3" key="1">
    <citation type="submission" date="2020-11" db="EMBL/GenBank/DDBJ databases">
        <title>Chlorella ohadii genome sequencing and assembly.</title>
        <authorList>
            <person name="Murik O."/>
            <person name="Treves H."/>
            <person name="Kedem I."/>
            <person name="Shotland Y."/>
            <person name="Kaplan A."/>
        </authorList>
    </citation>
    <scope>NUCLEOTIDE SEQUENCE</scope>
    <source>
        <strain evidence="3">1</strain>
    </source>
</reference>
<name>A0AAD5DGQ8_9CHLO</name>
<dbReference type="PANTHER" id="PTHR43813">
    <property type="entry name" value="ACYL-ACTIVATING ENZYME 16, CHLOROPLASTIC-RELATED"/>
    <property type="match status" value="1"/>
</dbReference>
<feature type="compositionally biased region" description="Polar residues" evidence="1">
    <location>
        <begin position="56"/>
        <end position="65"/>
    </location>
</feature>
<dbReference type="Pfam" id="PF23562">
    <property type="entry name" value="AMP-binding_C_3"/>
    <property type="match status" value="1"/>
</dbReference>
<dbReference type="GO" id="GO:0009507">
    <property type="term" value="C:chloroplast"/>
    <property type="evidence" value="ECO:0007669"/>
    <property type="project" value="TreeGrafter"/>
</dbReference>
<keyword evidence="4" id="KW-1185">Reference proteome</keyword>
<dbReference type="GO" id="GO:0008922">
    <property type="term" value="F:long-chain fatty acid [acyl-carrier-protein] ligase activity"/>
    <property type="evidence" value="ECO:0007669"/>
    <property type="project" value="TreeGrafter"/>
</dbReference>
<dbReference type="InterPro" id="IPR052987">
    <property type="entry name" value="Chloroplast_AMP-bd_Enzymes"/>
</dbReference>
<comment type="caution">
    <text evidence="3">The sequence shown here is derived from an EMBL/GenBank/DDBJ whole genome shotgun (WGS) entry which is preliminary data.</text>
</comment>
<dbReference type="Gene3D" id="3.40.50.12780">
    <property type="entry name" value="N-terminal domain of ligase-like"/>
    <property type="match status" value="2"/>
</dbReference>
<gene>
    <name evidence="3" type="ORF">COHA_010272</name>
</gene>
<dbReference type="AlphaFoldDB" id="A0AAD5DGQ8"/>
<feature type="domain" description="AMP-dependent synthetase/ligase" evidence="2">
    <location>
        <begin position="107"/>
        <end position="563"/>
    </location>
</feature>
<evidence type="ECO:0000313" key="4">
    <source>
        <dbReference type="Proteomes" id="UP001205105"/>
    </source>
</evidence>
<dbReference type="InterPro" id="IPR045851">
    <property type="entry name" value="AMP-bd_C_sf"/>
</dbReference>
<dbReference type="PANTHER" id="PTHR43813:SF1">
    <property type="entry name" value="ACYL-ACTIVATING ENZYME 16, CHLOROPLASTIC-RELATED"/>
    <property type="match status" value="1"/>
</dbReference>
<proteinExistence type="predicted"/>
<sequence>MRLGVATFTMQAVAAHHGTAAVRPGSRVAAGRSAGAPLLPHRPSSSRRRHNSRSSTTCQLQSTRTHVPLSKERQPGREQSGSSGGGAMLPQLAGTAPVHCLPDIWDRLAAQHGDALAGVDPHHHPAEEYSFARMAASITQFAAGLQSLGLSKGDKVSLFSENSGRWMVADQAVMKCGAADAVRGVSSTVEELQHILQHSESTGLIVQDAATLDKLLPALRGSDEGLSSSSSSSSNNGSAALPIRFVVQLWGEPSAEAAAALGPALHRYGDVLARGSQQAFRPVEIGGQDLATLCYTSGTTGHPKGVMLTHANLLSQLANFQYFLSPQPGEHALSLLPPWHIYERTVTYFIYSCGTCTTYSNIRCFRDDLLKHPPDYFVCVPLVLDALHNKVEATLKKASKLRRALATNLLAAAAAYVQARRVVEGVDLKYALQPRPLGALLQAWVASVLLAPLFWLCQKLVAAKVRVAVGVRKFVISGGGSLSPFLDSFYESIGLQVLNGWGLTETSPVLACRRGVHNVRGSVGLPTPGTTLRVVDPDTLRDVADGQQGLILARGPGVMAGYYRDEAATAKAFKAGDGWFDTGDLGWRAPAGVAGSAMAGCIVLTGRAKDTIVLSNGENVEPQPIEDALCASPLIKFAVLVGSGHRALGALIVPNSEALEELAKERGVDAVPQAEVQQMIGAEVRARLASRVRWEHVAAYEVLQDPFSVDDGTLTRTMKPRRDAIFKKYAAEVARLQSHLR</sequence>
<dbReference type="InterPro" id="IPR020845">
    <property type="entry name" value="AMP-binding_CS"/>
</dbReference>
<dbReference type="GO" id="GO:0030497">
    <property type="term" value="P:fatty acid elongation"/>
    <property type="evidence" value="ECO:0007669"/>
    <property type="project" value="TreeGrafter"/>
</dbReference>
<dbReference type="Gene3D" id="3.30.300.30">
    <property type="match status" value="1"/>
</dbReference>